<feature type="compositionally biased region" description="Polar residues" evidence="8">
    <location>
        <begin position="352"/>
        <end position="361"/>
    </location>
</feature>
<dbReference type="Pfam" id="PF00096">
    <property type="entry name" value="zf-C2H2"/>
    <property type="match status" value="1"/>
</dbReference>
<dbReference type="PANTHER" id="PTHR10032">
    <property type="entry name" value="ZINC FINGER PROTEIN WITH KRAB AND SCAN DOMAINS"/>
    <property type="match status" value="1"/>
</dbReference>
<dbReference type="FunFam" id="3.30.160.60:FF:000446">
    <property type="entry name" value="Zinc finger protein"/>
    <property type="match status" value="1"/>
</dbReference>
<feature type="compositionally biased region" description="Basic and acidic residues" evidence="8">
    <location>
        <begin position="72"/>
        <end position="81"/>
    </location>
</feature>
<evidence type="ECO:0000256" key="3">
    <source>
        <dbReference type="ARBA" id="ARBA00022737"/>
    </source>
</evidence>
<dbReference type="PROSITE" id="PS50157">
    <property type="entry name" value="ZINC_FINGER_C2H2_2"/>
    <property type="match status" value="3"/>
</dbReference>
<dbReference type="InterPro" id="IPR036236">
    <property type="entry name" value="Znf_C2H2_sf"/>
</dbReference>
<dbReference type="SUPFAM" id="SSF57667">
    <property type="entry name" value="beta-beta-alpha zinc fingers"/>
    <property type="match status" value="1"/>
</dbReference>
<evidence type="ECO:0000313" key="11">
    <source>
        <dbReference type="Proteomes" id="UP001497525"/>
    </source>
</evidence>
<dbReference type="GO" id="GO:0000978">
    <property type="term" value="F:RNA polymerase II cis-regulatory region sequence-specific DNA binding"/>
    <property type="evidence" value="ECO:0007669"/>
    <property type="project" value="TreeGrafter"/>
</dbReference>
<dbReference type="Proteomes" id="UP001497525">
    <property type="component" value="Unassembled WGS sequence"/>
</dbReference>
<feature type="domain" description="C2H2-type" evidence="9">
    <location>
        <begin position="500"/>
        <end position="523"/>
    </location>
</feature>
<dbReference type="PROSITE" id="PS00028">
    <property type="entry name" value="ZINC_FINGER_C2H2_1"/>
    <property type="match status" value="2"/>
</dbReference>
<feature type="region of interest" description="Disordered" evidence="8">
    <location>
        <begin position="62"/>
        <end position="94"/>
    </location>
</feature>
<protein>
    <recommendedName>
        <fullName evidence="9">C2H2-type domain-containing protein</fullName>
    </recommendedName>
</protein>
<keyword evidence="2" id="KW-0479">Metal-binding</keyword>
<evidence type="ECO:0000313" key="10">
    <source>
        <dbReference type="EMBL" id="CAL5131606.1"/>
    </source>
</evidence>
<evidence type="ECO:0000259" key="9">
    <source>
        <dbReference type="PROSITE" id="PS50157"/>
    </source>
</evidence>
<comment type="caution">
    <text evidence="10">The sequence shown here is derived from an EMBL/GenBank/DDBJ whole genome shotgun (WGS) entry which is preliminary data.</text>
</comment>
<comment type="subcellular location">
    <subcellularLocation>
        <location evidence="1">Nucleus</location>
    </subcellularLocation>
</comment>
<evidence type="ECO:0000256" key="5">
    <source>
        <dbReference type="ARBA" id="ARBA00022833"/>
    </source>
</evidence>
<sequence>MERLENAEAPGSAKPPQLNSNNEWNEPFNRTTIFPFGRASSTPRRPQFFDHRRGTLAHSNILFFDQPPGSGEADKKSEGQDKSSSFFPQAANGPHFMLNPDEMLSEVDRNVAEAGTVISSSPPPTASFSPPSELSEHSSNDWRLVNELQLPPVCPLDLRVNRNRQDANECMDTSSSSAVGPHDFSIQKLLTHAKLDPPARCLDETAHHSIGKEYCSQYHVQPTPGLIPVPGDILLRAMSTLYCMMGQQSSPLQHGTHQHQISQQSFISSNAGLQNVAQKCISPQKFVRPQTFVPRTNRREDSGSLNPADESNPHNPTPVGIPINPARTYEFTDSPVAGSPEPSKHRHCFSSPVRSNVSTSLGRMRPASADRSEDDSNNKGPAIFYFPEPADSKAQIRAMLERGDPRLKFVNDGAAVRNPFAVDRKIQLTHLTALLCVKMEDGNYLCKGCNRTTSRLRPMQQHLLSHSASKFNLCVRCLKGFNDKYDMKRHTRKHTLVRPYVCPECRRSFSQRCSLEGHRRKIHKVCLNYTRNQRREIVRVCECCGFTCPNPMEMLHHMIKYHPHSTSLSRLRRQIARQEERSRRLSQASRSSDSFAVTTILTSDSPVRCTVLDSEMNDLPPVSVHAGHYDGDLSHTESVTSESSNSSDEGMGKSNCSHLQAVGT</sequence>
<keyword evidence="3" id="KW-0677">Repeat</keyword>
<reference evidence="10" key="1">
    <citation type="submission" date="2024-06" db="EMBL/GenBank/DDBJ databases">
        <authorList>
            <person name="Liu X."/>
            <person name="Lenzi L."/>
            <person name="Haldenby T S."/>
            <person name="Uol C."/>
        </authorList>
    </citation>
    <scope>NUCLEOTIDE SEQUENCE</scope>
</reference>
<keyword evidence="4 7" id="KW-0863">Zinc-finger</keyword>
<dbReference type="Gene3D" id="3.30.160.60">
    <property type="entry name" value="Classic Zinc Finger"/>
    <property type="match status" value="2"/>
</dbReference>
<dbReference type="PANTHER" id="PTHR10032:SF271">
    <property type="entry name" value="RH12261P-RELATED"/>
    <property type="match status" value="1"/>
</dbReference>
<feature type="region of interest" description="Disordered" evidence="8">
    <location>
        <begin position="287"/>
        <end position="384"/>
    </location>
</feature>
<feature type="compositionally biased region" description="Polar residues" evidence="8">
    <location>
        <begin position="17"/>
        <end position="32"/>
    </location>
</feature>
<feature type="region of interest" description="Disordered" evidence="8">
    <location>
        <begin position="1"/>
        <end position="48"/>
    </location>
</feature>
<feature type="domain" description="C2H2-type" evidence="9">
    <location>
        <begin position="444"/>
        <end position="471"/>
    </location>
</feature>
<evidence type="ECO:0000256" key="8">
    <source>
        <dbReference type="SAM" id="MobiDB-lite"/>
    </source>
</evidence>
<dbReference type="GO" id="GO:0005634">
    <property type="term" value="C:nucleus"/>
    <property type="evidence" value="ECO:0007669"/>
    <property type="project" value="UniProtKB-SubCell"/>
</dbReference>
<feature type="compositionally biased region" description="Polar residues" evidence="8">
    <location>
        <begin position="654"/>
        <end position="664"/>
    </location>
</feature>
<evidence type="ECO:0000256" key="1">
    <source>
        <dbReference type="ARBA" id="ARBA00004123"/>
    </source>
</evidence>
<evidence type="ECO:0000256" key="2">
    <source>
        <dbReference type="ARBA" id="ARBA00022723"/>
    </source>
</evidence>
<dbReference type="GO" id="GO:0009913">
    <property type="term" value="P:epidermal cell differentiation"/>
    <property type="evidence" value="ECO:0007669"/>
    <property type="project" value="TreeGrafter"/>
</dbReference>
<dbReference type="EMBL" id="CAXLJL010000101">
    <property type="protein sequence ID" value="CAL5131606.1"/>
    <property type="molecule type" value="Genomic_DNA"/>
</dbReference>
<keyword evidence="5" id="KW-0862">Zinc</keyword>
<proteinExistence type="predicted"/>
<dbReference type="InterPro" id="IPR027756">
    <property type="entry name" value="Ovo-like"/>
</dbReference>
<dbReference type="SMART" id="SM00355">
    <property type="entry name" value="ZnF_C2H2"/>
    <property type="match status" value="4"/>
</dbReference>
<feature type="region of interest" description="Disordered" evidence="8">
    <location>
        <begin position="622"/>
        <end position="664"/>
    </location>
</feature>
<keyword evidence="6" id="KW-0539">Nucleus</keyword>
<feature type="domain" description="C2H2-type" evidence="9">
    <location>
        <begin position="472"/>
        <end position="499"/>
    </location>
</feature>
<organism evidence="10 11">
    <name type="scientific">Calicophoron daubneyi</name>
    <name type="common">Rumen fluke</name>
    <name type="synonym">Paramphistomum daubneyi</name>
    <dbReference type="NCBI Taxonomy" id="300641"/>
    <lineage>
        <taxon>Eukaryota</taxon>
        <taxon>Metazoa</taxon>
        <taxon>Spiralia</taxon>
        <taxon>Lophotrochozoa</taxon>
        <taxon>Platyhelminthes</taxon>
        <taxon>Trematoda</taxon>
        <taxon>Digenea</taxon>
        <taxon>Plagiorchiida</taxon>
        <taxon>Pronocephalata</taxon>
        <taxon>Paramphistomoidea</taxon>
        <taxon>Paramphistomidae</taxon>
        <taxon>Calicophoron</taxon>
    </lineage>
</organism>
<dbReference type="GO" id="GO:0000981">
    <property type="term" value="F:DNA-binding transcription factor activity, RNA polymerase II-specific"/>
    <property type="evidence" value="ECO:0007669"/>
    <property type="project" value="TreeGrafter"/>
</dbReference>
<name>A0AAV2T5Z7_CALDB</name>
<feature type="compositionally biased region" description="Basic and acidic residues" evidence="8">
    <location>
        <begin position="368"/>
        <end position="377"/>
    </location>
</feature>
<accession>A0AAV2T5Z7</accession>
<dbReference type="AlphaFoldDB" id="A0AAV2T5Z7"/>
<evidence type="ECO:0000256" key="4">
    <source>
        <dbReference type="ARBA" id="ARBA00022771"/>
    </source>
</evidence>
<dbReference type="GO" id="GO:0008270">
    <property type="term" value="F:zinc ion binding"/>
    <property type="evidence" value="ECO:0007669"/>
    <property type="project" value="UniProtKB-KW"/>
</dbReference>
<gene>
    <name evidence="10" type="ORF">CDAUBV1_LOCUS4094</name>
</gene>
<evidence type="ECO:0000256" key="6">
    <source>
        <dbReference type="ARBA" id="ARBA00023242"/>
    </source>
</evidence>
<evidence type="ECO:0000256" key="7">
    <source>
        <dbReference type="PROSITE-ProRule" id="PRU00042"/>
    </source>
</evidence>
<feature type="region of interest" description="Disordered" evidence="8">
    <location>
        <begin position="116"/>
        <end position="137"/>
    </location>
</feature>
<dbReference type="InterPro" id="IPR013087">
    <property type="entry name" value="Znf_C2H2_type"/>
</dbReference>
<feature type="compositionally biased region" description="Low complexity" evidence="8">
    <location>
        <begin position="636"/>
        <end position="647"/>
    </location>
</feature>